<dbReference type="NCBIfam" id="NF035944">
    <property type="entry name" value="PEPxxWA-CTERM"/>
    <property type="match status" value="1"/>
</dbReference>
<organism evidence="3 4">
    <name type="scientific">Zemynaea arenosa</name>
    <dbReference type="NCBI Taxonomy" id="2561931"/>
    <lineage>
        <taxon>Bacteria</taxon>
        <taxon>Pseudomonadati</taxon>
        <taxon>Pseudomonadota</taxon>
        <taxon>Betaproteobacteria</taxon>
        <taxon>Burkholderiales</taxon>
        <taxon>Oxalobacteraceae</taxon>
        <taxon>Telluria group</taxon>
        <taxon>Zemynaea</taxon>
    </lineage>
</organism>
<evidence type="ECO:0000313" key="3">
    <source>
        <dbReference type="EMBL" id="TFW19062.1"/>
    </source>
</evidence>
<dbReference type="RefSeq" id="WP_135207537.1">
    <property type="nucleotide sequence ID" value="NZ_SPVF01000153.1"/>
</dbReference>
<proteinExistence type="predicted"/>
<comment type="caution">
    <text evidence="3">The sequence shown here is derived from an EMBL/GenBank/DDBJ whole genome shotgun (WGS) entry which is preliminary data.</text>
</comment>
<gene>
    <name evidence="3" type="ORF">E4L96_12395</name>
</gene>
<accession>A0A4Y9SAN0</accession>
<reference evidence="3 4" key="1">
    <citation type="submission" date="2019-03" db="EMBL/GenBank/DDBJ databases">
        <title>Draft Genome Sequence of Massilia arenosa sp. nov., a Novel Massilia Species Isolated from a Sandy-loam Maize Soil.</title>
        <authorList>
            <person name="Raths R."/>
            <person name="Peta V."/>
            <person name="Bucking H."/>
        </authorList>
    </citation>
    <scope>NUCLEOTIDE SEQUENCE [LARGE SCALE GENOMIC DNA]</scope>
    <source>
        <strain evidence="3 4">MC02</strain>
    </source>
</reference>
<feature type="signal peptide" evidence="1">
    <location>
        <begin position="1"/>
        <end position="22"/>
    </location>
</feature>
<dbReference type="OrthoDB" id="6399769at2"/>
<dbReference type="NCBIfam" id="NF038126">
    <property type="entry name" value="PEP_CTERM_FxDxF"/>
    <property type="match status" value="1"/>
</dbReference>
<dbReference type="InterPro" id="IPR013424">
    <property type="entry name" value="Ice-binding_C"/>
</dbReference>
<feature type="chain" id="PRO_5021339020" evidence="1">
    <location>
        <begin position="23"/>
        <end position="170"/>
    </location>
</feature>
<sequence>MKLKTLAAAAVLALGTTGYAFADDQSFDAGSIPLSPDMWAQTVMHQAGSFTDTFTFSIQAGDLSSSANPLNVKLGNVDVFNISNLSYTIWSGSDNLGTFAGDNTTFTNTLAAGDYVVKVMGDADGAMGGTYGIAMQLAAVPEPETYAMLLAGLGLVGFMSRRRNTNEKFA</sequence>
<dbReference type="Proteomes" id="UP000298438">
    <property type="component" value="Unassembled WGS sequence"/>
</dbReference>
<evidence type="ECO:0000256" key="1">
    <source>
        <dbReference type="SAM" id="SignalP"/>
    </source>
</evidence>
<keyword evidence="4" id="KW-1185">Reference proteome</keyword>
<dbReference type="Pfam" id="PF07589">
    <property type="entry name" value="PEP-CTERM"/>
    <property type="match status" value="1"/>
</dbReference>
<keyword evidence="1" id="KW-0732">Signal</keyword>
<name>A0A4Y9SAN0_9BURK</name>
<dbReference type="NCBIfam" id="TIGR02595">
    <property type="entry name" value="PEP_CTERM"/>
    <property type="match status" value="1"/>
</dbReference>
<protein>
    <submittedName>
        <fullName evidence="3">PEP-CTERM sorting domain-containing protein</fullName>
    </submittedName>
</protein>
<dbReference type="EMBL" id="SPVF01000153">
    <property type="protein sequence ID" value="TFW19062.1"/>
    <property type="molecule type" value="Genomic_DNA"/>
</dbReference>
<dbReference type="AlphaFoldDB" id="A0A4Y9SAN0"/>
<evidence type="ECO:0000259" key="2">
    <source>
        <dbReference type="Pfam" id="PF07589"/>
    </source>
</evidence>
<feature type="domain" description="Ice-binding protein C-terminal" evidence="2">
    <location>
        <begin position="139"/>
        <end position="163"/>
    </location>
</feature>
<evidence type="ECO:0000313" key="4">
    <source>
        <dbReference type="Proteomes" id="UP000298438"/>
    </source>
</evidence>